<name>A0A8E2JT88_9PEZI</name>
<keyword evidence="2" id="KW-1185">Reference proteome</keyword>
<sequence>MPEHLDQIELDTGHTIKNIYEVLEKQETTFTPFSEPGIEKCTSKEVDQEALHLCRVAWLKLFTKPPQRWVVFRSTKEDARIGTQRDQFVIPIQIPKTPSYITDKSTQQQVELACGCAVFCAAGKPAAISDGVLFLILSP</sequence>
<reference evidence="1 2" key="1">
    <citation type="journal article" date="2016" name="Nat. Commun.">
        <title>Ectomycorrhizal ecology is imprinted in the genome of the dominant symbiotic fungus Cenococcum geophilum.</title>
        <authorList>
            <consortium name="DOE Joint Genome Institute"/>
            <person name="Peter M."/>
            <person name="Kohler A."/>
            <person name="Ohm R.A."/>
            <person name="Kuo A."/>
            <person name="Krutzmann J."/>
            <person name="Morin E."/>
            <person name="Arend M."/>
            <person name="Barry K.W."/>
            <person name="Binder M."/>
            <person name="Choi C."/>
            <person name="Clum A."/>
            <person name="Copeland A."/>
            <person name="Grisel N."/>
            <person name="Haridas S."/>
            <person name="Kipfer T."/>
            <person name="LaButti K."/>
            <person name="Lindquist E."/>
            <person name="Lipzen A."/>
            <person name="Maire R."/>
            <person name="Meier B."/>
            <person name="Mihaltcheva S."/>
            <person name="Molinier V."/>
            <person name="Murat C."/>
            <person name="Poggeler S."/>
            <person name="Quandt C.A."/>
            <person name="Sperisen C."/>
            <person name="Tritt A."/>
            <person name="Tisserant E."/>
            <person name="Crous P.W."/>
            <person name="Henrissat B."/>
            <person name="Nehls U."/>
            <person name="Egli S."/>
            <person name="Spatafora J.W."/>
            <person name="Grigoriev I.V."/>
            <person name="Martin F.M."/>
        </authorList>
    </citation>
    <scope>NUCLEOTIDE SEQUENCE [LARGE SCALE GENOMIC DNA]</scope>
    <source>
        <strain evidence="1 2">CBS 207.34</strain>
    </source>
</reference>
<dbReference type="EMBL" id="KV749678">
    <property type="protein sequence ID" value="OCL08314.1"/>
    <property type="molecule type" value="Genomic_DNA"/>
</dbReference>
<gene>
    <name evidence="1" type="ORF">AOQ84DRAFT_376885</name>
</gene>
<evidence type="ECO:0000313" key="1">
    <source>
        <dbReference type="EMBL" id="OCL08314.1"/>
    </source>
</evidence>
<proteinExistence type="predicted"/>
<dbReference type="Proteomes" id="UP000250140">
    <property type="component" value="Unassembled WGS sequence"/>
</dbReference>
<protein>
    <submittedName>
        <fullName evidence="1">Uncharacterized protein</fullName>
    </submittedName>
</protein>
<dbReference type="AlphaFoldDB" id="A0A8E2JT88"/>
<dbReference type="OrthoDB" id="10514817at2759"/>
<evidence type="ECO:0000313" key="2">
    <source>
        <dbReference type="Proteomes" id="UP000250140"/>
    </source>
</evidence>
<accession>A0A8E2JT88</accession>
<organism evidence="1 2">
    <name type="scientific">Glonium stellatum</name>
    <dbReference type="NCBI Taxonomy" id="574774"/>
    <lineage>
        <taxon>Eukaryota</taxon>
        <taxon>Fungi</taxon>
        <taxon>Dikarya</taxon>
        <taxon>Ascomycota</taxon>
        <taxon>Pezizomycotina</taxon>
        <taxon>Dothideomycetes</taxon>
        <taxon>Pleosporomycetidae</taxon>
        <taxon>Gloniales</taxon>
        <taxon>Gloniaceae</taxon>
        <taxon>Glonium</taxon>
    </lineage>
</organism>